<proteinExistence type="predicted"/>
<sequence>MFLDLGSSAQCNFIQFIPFALLHPRLVWLPMLSTTMLSVMELLNGFCMLSPIWHILGLIHPFST</sequence>
<evidence type="ECO:0000313" key="1">
    <source>
        <dbReference type="EMBL" id="OIV93324.1"/>
    </source>
</evidence>
<dbReference type="EMBL" id="CM007378">
    <property type="protein sequence ID" value="OIV93324.1"/>
    <property type="molecule type" value="Genomic_DNA"/>
</dbReference>
<dbReference type="AlphaFoldDB" id="A0A1J7GUP3"/>
<evidence type="ECO:0000313" key="2">
    <source>
        <dbReference type="Proteomes" id="UP000188354"/>
    </source>
</evidence>
<protein>
    <submittedName>
        <fullName evidence="1">Uncharacterized protein</fullName>
    </submittedName>
</protein>
<gene>
    <name evidence="1" type="ORF">TanjilG_23096</name>
</gene>
<name>A0A1J7GUP3_LUPAN</name>
<accession>A0A1J7GUP3</accession>
<reference evidence="1 2" key="1">
    <citation type="journal article" date="2017" name="Plant Biotechnol. J.">
        <title>A comprehensive draft genome sequence for lupin (Lupinus angustifolius), an emerging health food: insights into plant-microbe interactions and legume evolution.</title>
        <authorList>
            <person name="Hane J.K."/>
            <person name="Ming Y."/>
            <person name="Kamphuis L.G."/>
            <person name="Nelson M.N."/>
            <person name="Garg G."/>
            <person name="Atkins C.A."/>
            <person name="Bayer P.E."/>
            <person name="Bravo A."/>
            <person name="Bringans S."/>
            <person name="Cannon S."/>
            <person name="Edwards D."/>
            <person name="Foley R."/>
            <person name="Gao L.L."/>
            <person name="Harrison M.J."/>
            <person name="Huang W."/>
            <person name="Hurgobin B."/>
            <person name="Li S."/>
            <person name="Liu C.W."/>
            <person name="McGrath A."/>
            <person name="Morahan G."/>
            <person name="Murray J."/>
            <person name="Weller J."/>
            <person name="Jian J."/>
            <person name="Singh K.B."/>
        </authorList>
    </citation>
    <scope>NUCLEOTIDE SEQUENCE [LARGE SCALE GENOMIC DNA]</scope>
    <source>
        <strain evidence="2">cv. Tanjil</strain>
        <tissue evidence="1">Whole plant</tissue>
    </source>
</reference>
<dbReference type="Gramene" id="OIV93324">
    <property type="protein sequence ID" value="OIV93324"/>
    <property type="gene ID" value="TanjilG_23096"/>
</dbReference>
<organism evidence="1 2">
    <name type="scientific">Lupinus angustifolius</name>
    <name type="common">Narrow-leaved blue lupine</name>
    <dbReference type="NCBI Taxonomy" id="3871"/>
    <lineage>
        <taxon>Eukaryota</taxon>
        <taxon>Viridiplantae</taxon>
        <taxon>Streptophyta</taxon>
        <taxon>Embryophyta</taxon>
        <taxon>Tracheophyta</taxon>
        <taxon>Spermatophyta</taxon>
        <taxon>Magnoliopsida</taxon>
        <taxon>eudicotyledons</taxon>
        <taxon>Gunneridae</taxon>
        <taxon>Pentapetalae</taxon>
        <taxon>rosids</taxon>
        <taxon>fabids</taxon>
        <taxon>Fabales</taxon>
        <taxon>Fabaceae</taxon>
        <taxon>Papilionoideae</taxon>
        <taxon>50 kb inversion clade</taxon>
        <taxon>genistoids sensu lato</taxon>
        <taxon>core genistoids</taxon>
        <taxon>Genisteae</taxon>
        <taxon>Lupinus</taxon>
    </lineage>
</organism>
<dbReference type="Proteomes" id="UP000188354">
    <property type="component" value="Chromosome LG18"/>
</dbReference>
<keyword evidence="2" id="KW-1185">Reference proteome</keyword>